<accession>A0AAV5ILA5</accession>
<protein>
    <submittedName>
        <fullName evidence="1">Uncharacterized protein</fullName>
    </submittedName>
</protein>
<name>A0AAV5ILA5_9ROSI</name>
<evidence type="ECO:0000313" key="1">
    <source>
        <dbReference type="EMBL" id="GKV00611.1"/>
    </source>
</evidence>
<gene>
    <name evidence="1" type="ORF">SLEP1_g13278</name>
</gene>
<dbReference type="Proteomes" id="UP001054252">
    <property type="component" value="Unassembled WGS sequence"/>
</dbReference>
<reference evidence="1 2" key="1">
    <citation type="journal article" date="2021" name="Commun. Biol.">
        <title>The genome of Shorea leprosula (Dipterocarpaceae) highlights the ecological relevance of drought in aseasonal tropical rainforests.</title>
        <authorList>
            <person name="Ng K.K.S."/>
            <person name="Kobayashi M.J."/>
            <person name="Fawcett J.A."/>
            <person name="Hatakeyama M."/>
            <person name="Paape T."/>
            <person name="Ng C.H."/>
            <person name="Ang C.C."/>
            <person name="Tnah L.H."/>
            <person name="Lee C.T."/>
            <person name="Nishiyama T."/>
            <person name="Sese J."/>
            <person name="O'Brien M.J."/>
            <person name="Copetti D."/>
            <person name="Mohd Noor M.I."/>
            <person name="Ong R.C."/>
            <person name="Putra M."/>
            <person name="Sireger I.Z."/>
            <person name="Indrioko S."/>
            <person name="Kosugi Y."/>
            <person name="Izuno A."/>
            <person name="Isagi Y."/>
            <person name="Lee S.L."/>
            <person name="Shimizu K.K."/>
        </authorList>
    </citation>
    <scope>NUCLEOTIDE SEQUENCE [LARGE SCALE GENOMIC DNA]</scope>
    <source>
        <strain evidence="1">214</strain>
    </source>
</reference>
<organism evidence="1 2">
    <name type="scientific">Rubroshorea leprosula</name>
    <dbReference type="NCBI Taxonomy" id="152421"/>
    <lineage>
        <taxon>Eukaryota</taxon>
        <taxon>Viridiplantae</taxon>
        <taxon>Streptophyta</taxon>
        <taxon>Embryophyta</taxon>
        <taxon>Tracheophyta</taxon>
        <taxon>Spermatophyta</taxon>
        <taxon>Magnoliopsida</taxon>
        <taxon>eudicotyledons</taxon>
        <taxon>Gunneridae</taxon>
        <taxon>Pentapetalae</taxon>
        <taxon>rosids</taxon>
        <taxon>malvids</taxon>
        <taxon>Malvales</taxon>
        <taxon>Dipterocarpaceae</taxon>
        <taxon>Rubroshorea</taxon>
    </lineage>
</organism>
<dbReference type="AlphaFoldDB" id="A0AAV5ILA5"/>
<keyword evidence="2" id="KW-1185">Reference proteome</keyword>
<dbReference type="EMBL" id="BPVZ01000015">
    <property type="protein sequence ID" value="GKV00611.1"/>
    <property type="molecule type" value="Genomic_DNA"/>
</dbReference>
<proteinExistence type="predicted"/>
<evidence type="ECO:0000313" key="2">
    <source>
        <dbReference type="Proteomes" id="UP001054252"/>
    </source>
</evidence>
<comment type="caution">
    <text evidence="1">The sequence shown here is derived from an EMBL/GenBank/DDBJ whole genome shotgun (WGS) entry which is preliminary data.</text>
</comment>
<sequence length="53" mass="6114">MPLPHVRVLLSFGWIEGIRTILENVCIVESHWAGFRQMRLSSNDQGNKSKAYK</sequence>